<evidence type="ECO:0000256" key="6">
    <source>
        <dbReference type="ARBA" id="ARBA00023004"/>
    </source>
</evidence>
<dbReference type="SUPFAM" id="SSF54862">
    <property type="entry name" value="4Fe-4S ferredoxins"/>
    <property type="match status" value="1"/>
</dbReference>
<evidence type="ECO:0000256" key="1">
    <source>
        <dbReference type="ARBA" id="ARBA00022448"/>
    </source>
</evidence>
<keyword evidence="2" id="KW-0004">4Fe-4S</keyword>
<feature type="domain" description="4Fe-4S ferredoxin-type" evidence="8">
    <location>
        <begin position="301"/>
        <end position="332"/>
    </location>
</feature>
<protein>
    <submittedName>
        <fullName evidence="9">Predicted L-lactate dehydrogenase, Iron-sulfur cluster-binding subunit YkgF</fullName>
    </submittedName>
</protein>
<proteinExistence type="predicted"/>
<sequence length="459" mass="51701">MNKNLATFLEKSEEKAFSKEHRKRLKFNMGKYHTKVAIGKQQFQNLEQARQLAKNIKAQTINNLPALLEEFEAKFTARGGKVIWAEDIPEAQAAISKIMEEKAAKVVVKSKSMITEEIQLNQLLENQGIEVLETDLGEFIVQVKGEAPYHIVTPAMHLSKEDIAELFHEKFQTAPDASPEALTAYVRQVLRERFTQADIGISGGNFLLADTGSMVLVENEGNGRLTTTLPKTHIAIVGIEKMLPSIEDLDLFLPLLATFGTGQNTTVYNTILSGPKQAHEVDGPEEMYIILLDNGRSDVMADEHMRESMYCIRCGSCLNNCPVYQTIGGHTYDSPYSGPIGAVISPHLKIGEFEDNVHLSQASSLCGSCTESCPVNINLHQMLLYNRSYEEAENLRPKEEQLMWRAWRTAMLNRSMMNAPRFSKNLVGNLFLSKLWGERRELPKFPKHTFNQLWKKGKV</sequence>
<evidence type="ECO:0000256" key="3">
    <source>
        <dbReference type="ARBA" id="ARBA00022723"/>
    </source>
</evidence>
<keyword evidence="4" id="KW-0677">Repeat</keyword>
<name>A0A6S6TPJ6_9BACT</name>
<evidence type="ECO:0000256" key="4">
    <source>
        <dbReference type="ARBA" id="ARBA00022737"/>
    </source>
</evidence>
<dbReference type="PANTHER" id="PTHR47153:SF2">
    <property type="entry name" value="LACTATE UTILIZATION PROTEIN B"/>
    <property type="match status" value="1"/>
</dbReference>
<dbReference type="InterPro" id="IPR004452">
    <property type="entry name" value="LutB/LldF"/>
</dbReference>
<dbReference type="AlphaFoldDB" id="A0A6S6TPJ6"/>
<dbReference type="SUPFAM" id="SSF100950">
    <property type="entry name" value="NagB/RpiA/CoA transferase-like"/>
    <property type="match status" value="1"/>
</dbReference>
<keyword evidence="3" id="KW-0479">Metal-binding</keyword>
<evidence type="ECO:0000256" key="5">
    <source>
        <dbReference type="ARBA" id="ARBA00022982"/>
    </source>
</evidence>
<gene>
    <name evidence="9" type="ORF">HELGO_WM18252</name>
</gene>
<evidence type="ECO:0000256" key="7">
    <source>
        <dbReference type="ARBA" id="ARBA00023014"/>
    </source>
</evidence>
<dbReference type="EMBL" id="CACVAQ010000295">
    <property type="protein sequence ID" value="CAA6821294.1"/>
    <property type="molecule type" value="Genomic_DNA"/>
</dbReference>
<dbReference type="Gene3D" id="3.40.50.10420">
    <property type="entry name" value="NagB/RpiA/CoA transferase-like"/>
    <property type="match status" value="1"/>
</dbReference>
<evidence type="ECO:0000259" key="8">
    <source>
        <dbReference type="PROSITE" id="PS51379"/>
    </source>
</evidence>
<keyword evidence="7" id="KW-0411">Iron-sulfur</keyword>
<dbReference type="GO" id="GO:0046872">
    <property type="term" value="F:metal ion binding"/>
    <property type="evidence" value="ECO:0007669"/>
    <property type="project" value="UniProtKB-KW"/>
</dbReference>
<evidence type="ECO:0000256" key="2">
    <source>
        <dbReference type="ARBA" id="ARBA00022485"/>
    </source>
</evidence>
<dbReference type="PROSITE" id="PS51379">
    <property type="entry name" value="4FE4S_FER_2"/>
    <property type="match status" value="1"/>
</dbReference>
<evidence type="ECO:0000313" key="9">
    <source>
        <dbReference type="EMBL" id="CAA6821294.1"/>
    </source>
</evidence>
<organism evidence="9">
    <name type="scientific">uncultured Aureispira sp</name>
    <dbReference type="NCBI Taxonomy" id="1331704"/>
    <lineage>
        <taxon>Bacteria</taxon>
        <taxon>Pseudomonadati</taxon>
        <taxon>Bacteroidota</taxon>
        <taxon>Saprospiria</taxon>
        <taxon>Saprospirales</taxon>
        <taxon>Saprospiraceae</taxon>
        <taxon>Aureispira</taxon>
        <taxon>environmental samples</taxon>
    </lineage>
</organism>
<dbReference type="InterPro" id="IPR037171">
    <property type="entry name" value="NagB/RpiA_transferase-like"/>
</dbReference>
<dbReference type="Pfam" id="PF13183">
    <property type="entry name" value="Fer4_8"/>
    <property type="match status" value="1"/>
</dbReference>
<dbReference type="GO" id="GO:0006089">
    <property type="term" value="P:lactate metabolic process"/>
    <property type="evidence" value="ECO:0007669"/>
    <property type="project" value="InterPro"/>
</dbReference>
<keyword evidence="1" id="KW-0813">Transport</keyword>
<accession>A0A6S6TPJ6</accession>
<reference evidence="9" key="1">
    <citation type="submission" date="2020-01" db="EMBL/GenBank/DDBJ databases">
        <authorList>
            <person name="Meier V. D."/>
            <person name="Meier V D."/>
        </authorList>
    </citation>
    <scope>NUCLEOTIDE SEQUENCE</scope>
    <source>
        <strain evidence="9">HLG_WM_MAG_10</strain>
    </source>
</reference>
<dbReference type="InterPro" id="IPR009051">
    <property type="entry name" value="Helical_ferredxn"/>
</dbReference>
<dbReference type="PANTHER" id="PTHR47153">
    <property type="entry name" value="LACTATE UTILIZATION PROTEIN B"/>
    <property type="match status" value="1"/>
</dbReference>
<keyword evidence="6" id="KW-0408">Iron</keyword>
<keyword evidence="5" id="KW-0249">Electron transport</keyword>
<dbReference type="InterPro" id="IPR024185">
    <property type="entry name" value="FTHF_cligase-like_sf"/>
</dbReference>
<dbReference type="PROSITE" id="PS00198">
    <property type="entry name" value="4FE4S_FER_1"/>
    <property type="match status" value="1"/>
</dbReference>
<dbReference type="NCBIfam" id="TIGR00273">
    <property type="entry name" value="LutB/LldF family L-lactate oxidation iron-sulfur protein"/>
    <property type="match status" value="1"/>
</dbReference>
<dbReference type="InterPro" id="IPR017900">
    <property type="entry name" value="4Fe4S_Fe_S_CS"/>
</dbReference>
<dbReference type="Gene3D" id="1.10.1060.10">
    <property type="entry name" value="Alpha-helical ferredoxin"/>
    <property type="match status" value="1"/>
</dbReference>
<dbReference type="InterPro" id="IPR017896">
    <property type="entry name" value="4Fe4S_Fe-S-bd"/>
</dbReference>
<dbReference type="GO" id="GO:0051539">
    <property type="term" value="F:4 iron, 4 sulfur cluster binding"/>
    <property type="evidence" value="ECO:0007669"/>
    <property type="project" value="UniProtKB-KW"/>
</dbReference>
<dbReference type="InterPro" id="IPR003741">
    <property type="entry name" value="LUD_dom"/>
</dbReference>
<dbReference type="Pfam" id="PF02589">
    <property type="entry name" value="LUD_dom"/>
    <property type="match status" value="1"/>
</dbReference>